<evidence type="ECO:0000313" key="9">
    <source>
        <dbReference type="Proteomes" id="UP000241421"/>
    </source>
</evidence>
<accession>A0A2U2HDS7</accession>
<dbReference type="Gene3D" id="3.40.190.10">
    <property type="entry name" value="Periplasmic binding protein-like II"/>
    <property type="match status" value="2"/>
</dbReference>
<feature type="chain" id="PRO_5015707298" evidence="7">
    <location>
        <begin position="23"/>
        <end position="260"/>
    </location>
</feature>
<name>A0A2U2HDS7_9BURK</name>
<dbReference type="OrthoDB" id="9785015at2"/>
<dbReference type="SUPFAM" id="SSF53850">
    <property type="entry name" value="Periplasmic binding protein-like II"/>
    <property type="match status" value="1"/>
</dbReference>
<dbReference type="InterPro" id="IPR050682">
    <property type="entry name" value="ModA/WtpA"/>
</dbReference>
<protein>
    <submittedName>
        <fullName evidence="8">Molybdate ABC transporter substrate-binding protein</fullName>
    </submittedName>
</protein>
<keyword evidence="3 6" id="KW-0479">Metal-binding</keyword>
<dbReference type="GO" id="GO:0030973">
    <property type="term" value="F:molybdate ion binding"/>
    <property type="evidence" value="ECO:0007669"/>
    <property type="project" value="InterPro"/>
</dbReference>
<evidence type="ECO:0000256" key="2">
    <source>
        <dbReference type="ARBA" id="ARBA00022505"/>
    </source>
</evidence>
<evidence type="ECO:0000256" key="6">
    <source>
        <dbReference type="PIRSR" id="PIRSR004846-1"/>
    </source>
</evidence>
<dbReference type="InterPro" id="IPR005950">
    <property type="entry name" value="ModA"/>
</dbReference>
<comment type="subunit">
    <text evidence="5">The complex is composed of two ATP-binding proteins (ModC), two transmembrane proteins (ModB) and a solute-binding protein (ModA).</text>
</comment>
<dbReference type="CDD" id="cd13539">
    <property type="entry name" value="PBP2_AvModA"/>
    <property type="match status" value="1"/>
</dbReference>
<dbReference type="GO" id="GO:0015689">
    <property type="term" value="P:molybdate ion transport"/>
    <property type="evidence" value="ECO:0007669"/>
    <property type="project" value="InterPro"/>
</dbReference>
<dbReference type="InterPro" id="IPR044084">
    <property type="entry name" value="AvModA-like_subst-bd"/>
</dbReference>
<sequence>MKKLTSVLLCALALLALPAARAGTVLVAAASDLAYCIDALGAAFGKQVPGARVKVSLGSSGNIFAQVRRGAPFEVFMSADMAYPARLAAEGGADAATLIPYAVGRIALWSPDARFGHGSGLRVLLDARVKRIAIANPDVAPYGRAAREALRAQGLWDAVQAKLVVGENIAQTAQFVESGNAQFGILSMSTLSGSRLKGTGSHYLIPDAGLAPIEQGAIVTTRGKANPLAARFVRFLRSPAARAILLGNGFALPAPAPAHG</sequence>
<dbReference type="EMBL" id="PXWF02000314">
    <property type="protein sequence ID" value="PWF41223.1"/>
    <property type="molecule type" value="Genomic_DNA"/>
</dbReference>
<reference evidence="8 9" key="1">
    <citation type="submission" date="2018-04" db="EMBL/GenBank/DDBJ databases">
        <title>Massilia violaceinigra sp. nov., a novel purple-pigmented bacterium isolated from Tianshan glacier, Xinjiang, China.</title>
        <authorList>
            <person name="Wang H."/>
        </authorList>
    </citation>
    <scope>NUCLEOTIDE SEQUENCE [LARGE SCALE GENOMIC DNA]</scope>
    <source>
        <strain evidence="8 9">B448-2</strain>
    </source>
</reference>
<proteinExistence type="inferred from homology"/>
<dbReference type="PANTHER" id="PTHR30632">
    <property type="entry name" value="MOLYBDATE-BINDING PERIPLASMIC PROTEIN"/>
    <property type="match status" value="1"/>
</dbReference>
<organism evidence="8 9">
    <name type="scientific">Massilia glaciei</name>
    <dbReference type="NCBI Taxonomy" id="1524097"/>
    <lineage>
        <taxon>Bacteria</taxon>
        <taxon>Pseudomonadati</taxon>
        <taxon>Pseudomonadota</taxon>
        <taxon>Betaproteobacteria</taxon>
        <taxon>Burkholderiales</taxon>
        <taxon>Oxalobacteraceae</taxon>
        <taxon>Telluria group</taxon>
        <taxon>Massilia</taxon>
    </lineage>
</organism>
<evidence type="ECO:0000256" key="3">
    <source>
        <dbReference type="ARBA" id="ARBA00022723"/>
    </source>
</evidence>
<dbReference type="Proteomes" id="UP000241421">
    <property type="component" value="Unassembled WGS sequence"/>
</dbReference>
<dbReference type="NCBIfam" id="TIGR01256">
    <property type="entry name" value="modA"/>
    <property type="match status" value="1"/>
</dbReference>
<dbReference type="FunFam" id="3.40.190.10:FF:000035">
    <property type="entry name" value="Molybdate ABC transporter substrate-binding protein"/>
    <property type="match status" value="1"/>
</dbReference>
<evidence type="ECO:0000313" key="8">
    <source>
        <dbReference type="EMBL" id="PWF41223.1"/>
    </source>
</evidence>
<evidence type="ECO:0000256" key="1">
    <source>
        <dbReference type="ARBA" id="ARBA00009175"/>
    </source>
</evidence>
<evidence type="ECO:0000256" key="5">
    <source>
        <dbReference type="ARBA" id="ARBA00062515"/>
    </source>
</evidence>
<comment type="caution">
    <text evidence="8">The sequence shown here is derived from an EMBL/GenBank/DDBJ whole genome shotgun (WGS) entry which is preliminary data.</text>
</comment>
<comment type="similarity">
    <text evidence="1">Belongs to the bacterial solute-binding protein ModA family.</text>
</comment>
<gene>
    <name evidence="8" type="primary">modA</name>
    <name evidence="8" type="ORF">C7C56_025210</name>
</gene>
<keyword evidence="2 6" id="KW-0500">Molybdenum</keyword>
<dbReference type="PIRSF" id="PIRSF004846">
    <property type="entry name" value="ModA"/>
    <property type="match status" value="1"/>
</dbReference>
<dbReference type="Pfam" id="PF13531">
    <property type="entry name" value="SBP_bac_11"/>
    <property type="match status" value="1"/>
</dbReference>
<dbReference type="GO" id="GO:0046872">
    <property type="term" value="F:metal ion binding"/>
    <property type="evidence" value="ECO:0007669"/>
    <property type="project" value="UniProtKB-KW"/>
</dbReference>
<feature type="binding site" evidence="6">
    <location>
        <position position="169"/>
    </location>
    <ligand>
        <name>molybdate</name>
        <dbReference type="ChEBI" id="CHEBI:36264"/>
    </ligand>
</feature>
<dbReference type="RefSeq" id="WP_106760101.1">
    <property type="nucleotide sequence ID" value="NZ_PXWF02000314.1"/>
</dbReference>
<dbReference type="GO" id="GO:1901359">
    <property type="term" value="F:tungstate binding"/>
    <property type="evidence" value="ECO:0007669"/>
    <property type="project" value="UniProtKB-ARBA"/>
</dbReference>
<keyword evidence="9" id="KW-1185">Reference proteome</keyword>
<evidence type="ECO:0000256" key="4">
    <source>
        <dbReference type="ARBA" id="ARBA00022729"/>
    </source>
</evidence>
<feature type="signal peptide" evidence="7">
    <location>
        <begin position="1"/>
        <end position="22"/>
    </location>
</feature>
<feature type="binding site" evidence="6">
    <location>
        <position position="60"/>
    </location>
    <ligand>
        <name>molybdate</name>
        <dbReference type="ChEBI" id="CHEBI:36264"/>
    </ligand>
</feature>
<dbReference type="PANTHER" id="PTHR30632:SF14">
    <property type="entry name" value="TUNGSTATE_MOLYBDATE_CHROMATE-BINDING PROTEIN MODA"/>
    <property type="match status" value="1"/>
</dbReference>
<evidence type="ECO:0000256" key="7">
    <source>
        <dbReference type="SAM" id="SignalP"/>
    </source>
</evidence>
<keyword evidence="4 7" id="KW-0732">Signal</keyword>
<dbReference type="AlphaFoldDB" id="A0A2U2HDS7"/>